<dbReference type="InterPro" id="IPR012373">
    <property type="entry name" value="Ferrdict_sens_TM"/>
</dbReference>
<comment type="caution">
    <text evidence="4">The sequence shown here is derived from an EMBL/GenBank/DDBJ whole genome shotgun (WGS) entry which is preliminary data.</text>
</comment>
<evidence type="ECO:0000313" key="4">
    <source>
        <dbReference type="EMBL" id="MBD2700507.1"/>
    </source>
</evidence>
<feature type="domain" description="FecR protein" evidence="2">
    <location>
        <begin position="140"/>
        <end position="229"/>
    </location>
</feature>
<dbReference type="PANTHER" id="PTHR30273:SF2">
    <property type="entry name" value="PROTEIN FECR"/>
    <property type="match status" value="1"/>
</dbReference>
<reference evidence="4" key="1">
    <citation type="submission" date="2020-09" db="EMBL/GenBank/DDBJ databases">
        <authorList>
            <person name="Kim M.K."/>
        </authorList>
    </citation>
    <scope>NUCLEOTIDE SEQUENCE</scope>
    <source>
        <strain evidence="4">BT702</strain>
    </source>
</reference>
<dbReference type="Gene3D" id="2.60.120.1440">
    <property type="match status" value="1"/>
</dbReference>
<feature type="domain" description="Protein FecR C-terminal" evidence="3">
    <location>
        <begin position="285"/>
        <end position="352"/>
    </location>
</feature>
<evidence type="ECO:0000259" key="3">
    <source>
        <dbReference type="Pfam" id="PF16344"/>
    </source>
</evidence>
<keyword evidence="5" id="KW-1185">Reference proteome</keyword>
<dbReference type="Pfam" id="PF04773">
    <property type="entry name" value="FecR"/>
    <property type="match status" value="1"/>
</dbReference>
<dbReference type="PANTHER" id="PTHR30273">
    <property type="entry name" value="PERIPLASMIC SIGNAL SENSOR AND SIGMA FACTOR ACTIVATOR FECR-RELATED"/>
    <property type="match status" value="1"/>
</dbReference>
<feature type="transmembrane region" description="Helical" evidence="1">
    <location>
        <begin position="94"/>
        <end position="112"/>
    </location>
</feature>
<dbReference type="Proteomes" id="UP000598820">
    <property type="component" value="Unassembled WGS sequence"/>
</dbReference>
<dbReference type="RefSeq" id="WP_190886358.1">
    <property type="nucleotide sequence ID" value="NZ_JACWZY010000004.1"/>
</dbReference>
<name>A0A926XUJ4_9BACT</name>
<keyword evidence="1" id="KW-0812">Transmembrane</keyword>
<dbReference type="InterPro" id="IPR006860">
    <property type="entry name" value="FecR"/>
</dbReference>
<protein>
    <submittedName>
        <fullName evidence="4">FecR domain-containing protein</fullName>
    </submittedName>
</protein>
<sequence length="359" mass="39950">MKQYKDYEVNDFLIDDDFVQWVRAGAAPNVAVWRDLLTTYPDKKADLEEARTFILQTLAGGTLSDAELTQEINRILASTAPDVPIRQLGNRFQWWQAAAAVVVLLGIGWGIWQTQSTLSAYAYDQLVKTSTLPLTEVANTQNKSQLVLLPDGSQITLASHSRVSYARDLDKRANREVFLTGEAFFNVTKNPQHPFLVYAGGLVTRVVGTSFNVQTGDKQVSVVVRTGRVAVYPMKETDKSEKIDETSLLTPNQQATFLIDNQQITRTLANEPKVLSASEQEMVSFQFDNTPIAHVFTRLEMAYGVSIVYDKSVMKNCRLTVPMGEEPFFTKLDIICRTIGASYKVDGTQVVISSAGCDE</sequence>
<keyword evidence="1" id="KW-0472">Membrane</keyword>
<dbReference type="Pfam" id="PF16344">
    <property type="entry name" value="FecR_C"/>
    <property type="match status" value="1"/>
</dbReference>
<dbReference type="Gene3D" id="3.55.50.30">
    <property type="match status" value="1"/>
</dbReference>
<dbReference type="AlphaFoldDB" id="A0A926XUJ4"/>
<dbReference type="EMBL" id="JACWZY010000004">
    <property type="protein sequence ID" value="MBD2700507.1"/>
    <property type="molecule type" value="Genomic_DNA"/>
</dbReference>
<keyword evidence="1" id="KW-1133">Transmembrane helix</keyword>
<evidence type="ECO:0000259" key="2">
    <source>
        <dbReference type="Pfam" id="PF04773"/>
    </source>
</evidence>
<organism evidence="4 5">
    <name type="scientific">Spirosoma profusum</name>
    <dbReference type="NCBI Taxonomy" id="2771354"/>
    <lineage>
        <taxon>Bacteria</taxon>
        <taxon>Pseudomonadati</taxon>
        <taxon>Bacteroidota</taxon>
        <taxon>Cytophagia</taxon>
        <taxon>Cytophagales</taxon>
        <taxon>Cytophagaceae</taxon>
        <taxon>Spirosoma</taxon>
    </lineage>
</organism>
<evidence type="ECO:0000313" key="5">
    <source>
        <dbReference type="Proteomes" id="UP000598820"/>
    </source>
</evidence>
<accession>A0A926XUJ4</accession>
<evidence type="ECO:0000256" key="1">
    <source>
        <dbReference type="SAM" id="Phobius"/>
    </source>
</evidence>
<dbReference type="GO" id="GO:0016989">
    <property type="term" value="F:sigma factor antagonist activity"/>
    <property type="evidence" value="ECO:0007669"/>
    <property type="project" value="TreeGrafter"/>
</dbReference>
<gene>
    <name evidence="4" type="ORF">IC229_07665</name>
</gene>
<dbReference type="InterPro" id="IPR032508">
    <property type="entry name" value="FecR_C"/>
</dbReference>
<proteinExistence type="predicted"/>